<protein>
    <recommendedName>
        <fullName evidence="3">Anti-sigma factor RsiW</fullName>
    </recommendedName>
</protein>
<dbReference type="OrthoDB" id="7006010at2"/>
<gene>
    <name evidence="1" type="ORF">CLV75_2654</name>
</gene>
<keyword evidence="2" id="KW-1185">Reference proteome</keyword>
<proteinExistence type="predicted"/>
<organism evidence="1 2">
    <name type="scientific">Ruegeria conchae</name>
    <dbReference type="NCBI Taxonomy" id="981384"/>
    <lineage>
        <taxon>Bacteria</taxon>
        <taxon>Pseudomonadati</taxon>
        <taxon>Pseudomonadota</taxon>
        <taxon>Alphaproteobacteria</taxon>
        <taxon>Rhodobacterales</taxon>
        <taxon>Roseobacteraceae</taxon>
        <taxon>Ruegeria</taxon>
    </lineage>
</organism>
<evidence type="ECO:0008006" key="3">
    <source>
        <dbReference type="Google" id="ProtNLM"/>
    </source>
</evidence>
<accession>A0A497ZJQ9</accession>
<evidence type="ECO:0000313" key="1">
    <source>
        <dbReference type="EMBL" id="RLK07528.1"/>
    </source>
</evidence>
<sequence length="245" mass="26125">MKFSDETLLAYLEGSLDEAEVHAIEAAVAEDTGLEARLMALDPFAPVVQQVFDDVPAEVPEIDLPAPTPQQYKSGPLRLLAVAASVAVIAVSATFWVTRPKALGWAEQAAIYQSLYSAETIADLDNSPQKLDAQFAQAEAQLGRPLNREVLENLPGLDLKRTQVLSFKGKPLVQVVFADAQGNPFAFCVIRQGPNAPSKAVNLAVLSGLSTATWAKDGYGYMLLGGDRETDLSGELHALTAAFAG</sequence>
<dbReference type="EMBL" id="RCCT01000003">
    <property type="protein sequence ID" value="RLK07528.1"/>
    <property type="molecule type" value="Genomic_DNA"/>
</dbReference>
<evidence type="ECO:0000313" key="2">
    <source>
        <dbReference type="Proteomes" id="UP000271700"/>
    </source>
</evidence>
<dbReference type="STRING" id="981384.GCA_000192475_02250"/>
<dbReference type="Proteomes" id="UP000271700">
    <property type="component" value="Unassembled WGS sequence"/>
</dbReference>
<reference evidence="1 2" key="1">
    <citation type="submission" date="2018-10" db="EMBL/GenBank/DDBJ databases">
        <title>Genomic Encyclopedia of Archaeal and Bacterial Type Strains, Phase II (KMG-II): from individual species to whole genera.</title>
        <authorList>
            <person name="Goeker M."/>
        </authorList>
    </citation>
    <scope>NUCLEOTIDE SEQUENCE [LARGE SCALE GENOMIC DNA]</scope>
    <source>
        <strain evidence="1 2">DSM 29317</strain>
    </source>
</reference>
<dbReference type="RefSeq" id="WP_010441511.1">
    <property type="nucleotide sequence ID" value="NZ_AEYW01000012.1"/>
</dbReference>
<dbReference type="AlphaFoldDB" id="A0A497ZJQ9"/>
<name>A0A497ZJQ9_9RHOB</name>
<comment type="caution">
    <text evidence="1">The sequence shown here is derived from an EMBL/GenBank/DDBJ whole genome shotgun (WGS) entry which is preliminary data.</text>
</comment>